<evidence type="ECO:0000259" key="3">
    <source>
        <dbReference type="Pfam" id="PF00534"/>
    </source>
</evidence>
<dbReference type="EC" id="2.4.1.-" evidence="5"/>
<protein>
    <submittedName>
        <fullName evidence="5">Phosphatidylinositol alpha 1,6-mannosyltransferase</fullName>
        <ecNumber evidence="5">2.4.1.-</ecNumber>
    </submittedName>
</protein>
<accession>A0A7Y9J1X4</accession>
<dbReference type="GO" id="GO:1901137">
    <property type="term" value="P:carbohydrate derivative biosynthetic process"/>
    <property type="evidence" value="ECO:0007669"/>
    <property type="project" value="UniProtKB-ARBA"/>
</dbReference>
<evidence type="ECO:0000256" key="1">
    <source>
        <dbReference type="ARBA" id="ARBA00022676"/>
    </source>
</evidence>
<dbReference type="PANTHER" id="PTHR45947">
    <property type="entry name" value="SULFOQUINOVOSYL TRANSFERASE SQD2"/>
    <property type="match status" value="1"/>
</dbReference>
<evidence type="ECO:0000313" key="5">
    <source>
        <dbReference type="EMBL" id="NYD23600.1"/>
    </source>
</evidence>
<dbReference type="InterPro" id="IPR028098">
    <property type="entry name" value="Glyco_trans_4-like_N"/>
</dbReference>
<feature type="domain" description="Glycosyl transferase family 1" evidence="3">
    <location>
        <begin position="196"/>
        <end position="345"/>
    </location>
</feature>
<keyword evidence="2 5" id="KW-0808">Transferase</keyword>
<dbReference type="Pfam" id="PF00534">
    <property type="entry name" value="Glycos_transf_1"/>
    <property type="match status" value="1"/>
</dbReference>
<dbReference type="AlphaFoldDB" id="A0A7Y9J1X4"/>
<dbReference type="InterPro" id="IPR001296">
    <property type="entry name" value="Glyco_trans_1"/>
</dbReference>
<evidence type="ECO:0000256" key="2">
    <source>
        <dbReference type="ARBA" id="ARBA00022679"/>
    </source>
</evidence>
<proteinExistence type="predicted"/>
<dbReference type="Proteomes" id="UP000521922">
    <property type="component" value="Unassembled WGS sequence"/>
</dbReference>
<dbReference type="GO" id="GO:0016758">
    <property type="term" value="F:hexosyltransferase activity"/>
    <property type="evidence" value="ECO:0007669"/>
    <property type="project" value="TreeGrafter"/>
</dbReference>
<reference evidence="5 6" key="1">
    <citation type="submission" date="2020-07" db="EMBL/GenBank/DDBJ databases">
        <title>Sequencing the genomes of 1000 actinobacteria strains.</title>
        <authorList>
            <person name="Klenk H.-P."/>
        </authorList>
    </citation>
    <scope>NUCLEOTIDE SEQUENCE [LARGE SCALE GENOMIC DNA]</scope>
    <source>
        <strain evidence="5 6">DSM 7487</strain>
    </source>
</reference>
<dbReference type="Pfam" id="PF13439">
    <property type="entry name" value="Glyco_transf_4"/>
    <property type="match status" value="1"/>
</dbReference>
<dbReference type="CDD" id="cd03814">
    <property type="entry name" value="GT4-like"/>
    <property type="match status" value="1"/>
</dbReference>
<keyword evidence="6" id="KW-1185">Reference proteome</keyword>
<dbReference type="InterPro" id="IPR050194">
    <property type="entry name" value="Glycosyltransferase_grp1"/>
</dbReference>
<sequence length="370" mass="39485">MRVAIVTESFLPQVNGVTGSVLKVCEHLLSEGHRVLVVAPGPGPSRHELPGGASVPVVRVASAPLLGYAEQRLAVPGPRLAQALRGFRPDVVHLAAPAVLGAQAATLAQRTGVPAVAVYQTDLPGYARRYGWRGASEAVWRWLRRVHEMAARTLAPSRPVCAELVGRGFPDVSRWPRGVDVERFHPQFRDDALRARVAPRGELVVGYVGRLAREKELDLLKSVHALPGVRLVVAGDGPQRAHLQRVLPRAEFLGMVHGRELSHVFASLDVFVHTGRHETFCQTAQEALASGVPVVAPAAGGLLDIVDPGVNGTFFTPGDARGLADVVAGLSQDPGARRELAGRARASVAGRDWASVGRDLVENYRAVVPA</sequence>
<dbReference type="EMBL" id="JACCBB010000001">
    <property type="protein sequence ID" value="NYD23600.1"/>
    <property type="molecule type" value="Genomic_DNA"/>
</dbReference>
<gene>
    <name evidence="5" type="ORF">BJ968_003140</name>
</gene>
<dbReference type="RefSeq" id="WP_179753446.1">
    <property type="nucleotide sequence ID" value="NZ_BAAAGN010000016.1"/>
</dbReference>
<dbReference type="Gene3D" id="3.40.50.2000">
    <property type="entry name" value="Glycogen Phosphorylase B"/>
    <property type="match status" value="2"/>
</dbReference>
<dbReference type="PANTHER" id="PTHR45947:SF3">
    <property type="entry name" value="SULFOQUINOVOSYL TRANSFERASE SQD2"/>
    <property type="match status" value="1"/>
</dbReference>
<comment type="caution">
    <text evidence="5">The sequence shown here is derived from an EMBL/GenBank/DDBJ whole genome shotgun (WGS) entry which is preliminary data.</text>
</comment>
<evidence type="ECO:0000313" key="6">
    <source>
        <dbReference type="Proteomes" id="UP000521922"/>
    </source>
</evidence>
<keyword evidence="1 5" id="KW-0328">Glycosyltransferase</keyword>
<feature type="domain" description="Glycosyltransferase subfamily 4-like N-terminal" evidence="4">
    <location>
        <begin position="14"/>
        <end position="183"/>
    </location>
</feature>
<organism evidence="5 6">
    <name type="scientific">Kineococcus aurantiacus</name>
    <dbReference type="NCBI Taxonomy" id="37633"/>
    <lineage>
        <taxon>Bacteria</taxon>
        <taxon>Bacillati</taxon>
        <taxon>Actinomycetota</taxon>
        <taxon>Actinomycetes</taxon>
        <taxon>Kineosporiales</taxon>
        <taxon>Kineosporiaceae</taxon>
        <taxon>Kineococcus</taxon>
    </lineage>
</organism>
<dbReference type="SUPFAM" id="SSF53756">
    <property type="entry name" value="UDP-Glycosyltransferase/glycogen phosphorylase"/>
    <property type="match status" value="1"/>
</dbReference>
<name>A0A7Y9J1X4_9ACTN</name>
<evidence type="ECO:0000259" key="4">
    <source>
        <dbReference type="Pfam" id="PF13439"/>
    </source>
</evidence>